<feature type="non-terminal residue" evidence="7">
    <location>
        <position position="1"/>
    </location>
</feature>
<dbReference type="PANTHER" id="PTHR24373">
    <property type="entry name" value="SLIT RELATED LEUCINE-RICH REPEAT NEURONAL PROTEIN"/>
    <property type="match status" value="1"/>
</dbReference>
<evidence type="ECO:0000313" key="8">
    <source>
        <dbReference type="Proteomes" id="UP000727407"/>
    </source>
</evidence>
<dbReference type="Gene3D" id="2.60.40.10">
    <property type="entry name" value="Immunoglobulins"/>
    <property type="match status" value="1"/>
</dbReference>
<evidence type="ECO:0000256" key="4">
    <source>
        <dbReference type="ARBA" id="ARBA00023157"/>
    </source>
</evidence>
<dbReference type="InterPro" id="IPR050328">
    <property type="entry name" value="Dev_Immune_Receptor"/>
</dbReference>
<protein>
    <submittedName>
        <fullName evidence="7">Tsukushin-like isoform X2</fullName>
    </submittedName>
</protein>
<evidence type="ECO:0000313" key="7">
    <source>
        <dbReference type="EMBL" id="KAF5899605.1"/>
    </source>
</evidence>
<dbReference type="InterPro" id="IPR003591">
    <property type="entry name" value="Leu-rich_rpt_typical-subtyp"/>
</dbReference>
<gene>
    <name evidence="7" type="primary">tsku</name>
    <name evidence="7" type="ORF">DAT39_010676</name>
</gene>
<dbReference type="PROSITE" id="PS51450">
    <property type="entry name" value="LRR"/>
    <property type="match status" value="1"/>
</dbReference>
<evidence type="ECO:0000259" key="6">
    <source>
        <dbReference type="PROSITE" id="PS50835"/>
    </source>
</evidence>
<dbReference type="SUPFAM" id="SSF52058">
    <property type="entry name" value="L domain-like"/>
    <property type="match status" value="1"/>
</dbReference>
<proteinExistence type="predicted"/>
<reference evidence="7" key="1">
    <citation type="submission" date="2020-07" db="EMBL/GenBank/DDBJ databases">
        <title>Clarias magur genome sequencing, assembly and annotation.</title>
        <authorList>
            <person name="Kushwaha B."/>
            <person name="Kumar R."/>
            <person name="Das P."/>
            <person name="Joshi C.G."/>
            <person name="Kumar D."/>
            <person name="Nagpure N.S."/>
            <person name="Pandey M."/>
            <person name="Agarwal S."/>
            <person name="Srivastava S."/>
            <person name="Singh M."/>
            <person name="Sahoo L."/>
            <person name="Jayasankar P."/>
            <person name="Meher P.K."/>
            <person name="Koringa P.G."/>
            <person name="Iquebal M.A."/>
            <person name="Das S.P."/>
            <person name="Bit A."/>
            <person name="Patnaik S."/>
            <person name="Patel N."/>
            <person name="Shah T.M."/>
            <person name="Hinsu A."/>
            <person name="Jena J.K."/>
        </authorList>
    </citation>
    <scope>NUCLEOTIDE SEQUENCE</scope>
    <source>
        <strain evidence="7">CIFAMagur01</strain>
        <tissue evidence="7">Testis</tissue>
    </source>
</reference>
<dbReference type="GO" id="GO:0031012">
    <property type="term" value="C:extracellular matrix"/>
    <property type="evidence" value="ECO:0007669"/>
    <property type="project" value="TreeGrafter"/>
</dbReference>
<keyword evidence="4" id="KW-1015">Disulfide bond</keyword>
<dbReference type="SMART" id="SM00409">
    <property type="entry name" value="IG"/>
    <property type="match status" value="1"/>
</dbReference>
<evidence type="ECO:0000256" key="3">
    <source>
        <dbReference type="ARBA" id="ARBA00022737"/>
    </source>
</evidence>
<name>A0A8J4TQN2_CLAMG</name>
<keyword evidence="3" id="KW-0677">Repeat</keyword>
<accession>A0A8J4TQN2</accession>
<keyword evidence="1" id="KW-0433">Leucine-rich repeat</keyword>
<dbReference type="PANTHER" id="PTHR24373:SF352">
    <property type="entry name" value="TSUKUSHI"/>
    <property type="match status" value="1"/>
</dbReference>
<sequence>MFPRVDSHSGSPLAEKLNVESARVSIMMAFLCLGLSSLLTLVTAGGVKNCHPKCRCEVENYGLFDSFSITNVDCSGLGPGTTPIPIPLDTSHLDLSHNSISSITDSMLSGPGYTTLVSLDLSKNLIARVSAKAFNKLRYLETLDLSQNVLENLSDGCFSGLPLAEVDLSDNKFRKFELTVFTTRGQETPINVDLSNNLLGTVSRNPHLHAPYIKSLTLAGNQLRTVPRLAGIPLQYLSLDGNLFQSIDEAAFEELTDLIYLSLSGLAELSVIHPNSFRGLRNLQVLDLSNNFQLKTLSPDVFNGLGALQELNLSKSVATPLPVTIFNHMPKCVSECTPAVLSRRKTLYAPEGESVSLWCDVLHCAQNWTGGWGSSQGQFALLDPSPRVQLSNSSIAHNTTRLFLNIHNLNQSDSGPYKCNIIWKESNSQGHVTLINVTAGSFKQIIDPVSSERNLTHRLMVCAAASLCFPLALALTLCLSYKRQPAPLVPPPRSRNSSTARVKPNMD</sequence>
<evidence type="ECO:0000256" key="2">
    <source>
        <dbReference type="ARBA" id="ARBA00022729"/>
    </source>
</evidence>
<dbReference type="InterPro" id="IPR003599">
    <property type="entry name" value="Ig_sub"/>
</dbReference>
<dbReference type="AlphaFoldDB" id="A0A8J4TQN2"/>
<dbReference type="InterPro" id="IPR007110">
    <property type="entry name" value="Ig-like_dom"/>
</dbReference>
<organism evidence="7 8">
    <name type="scientific">Clarias magur</name>
    <name type="common">Asian catfish</name>
    <name type="synonym">Macropteronotus magur</name>
    <dbReference type="NCBI Taxonomy" id="1594786"/>
    <lineage>
        <taxon>Eukaryota</taxon>
        <taxon>Metazoa</taxon>
        <taxon>Chordata</taxon>
        <taxon>Craniata</taxon>
        <taxon>Vertebrata</taxon>
        <taxon>Euteleostomi</taxon>
        <taxon>Actinopterygii</taxon>
        <taxon>Neopterygii</taxon>
        <taxon>Teleostei</taxon>
        <taxon>Ostariophysi</taxon>
        <taxon>Siluriformes</taxon>
        <taxon>Clariidae</taxon>
        <taxon>Clarias</taxon>
    </lineage>
</organism>
<dbReference type="SUPFAM" id="SSF48726">
    <property type="entry name" value="Immunoglobulin"/>
    <property type="match status" value="1"/>
</dbReference>
<dbReference type="InterPro" id="IPR001611">
    <property type="entry name" value="Leu-rich_rpt"/>
</dbReference>
<dbReference type="Pfam" id="PF13855">
    <property type="entry name" value="LRR_8"/>
    <property type="match status" value="2"/>
</dbReference>
<evidence type="ECO:0000256" key="1">
    <source>
        <dbReference type="ARBA" id="ARBA00022614"/>
    </source>
</evidence>
<dbReference type="SMART" id="SM00369">
    <property type="entry name" value="LRR_TYP"/>
    <property type="match status" value="7"/>
</dbReference>
<dbReference type="InterPro" id="IPR013783">
    <property type="entry name" value="Ig-like_fold"/>
</dbReference>
<feature type="region of interest" description="Disordered" evidence="5">
    <location>
        <begin position="488"/>
        <end position="507"/>
    </location>
</feature>
<dbReference type="EMBL" id="QNUK01000162">
    <property type="protein sequence ID" value="KAF5899605.1"/>
    <property type="molecule type" value="Genomic_DNA"/>
</dbReference>
<keyword evidence="8" id="KW-1185">Reference proteome</keyword>
<dbReference type="Gene3D" id="3.80.10.10">
    <property type="entry name" value="Ribonuclease Inhibitor"/>
    <property type="match status" value="2"/>
</dbReference>
<keyword evidence="2" id="KW-0732">Signal</keyword>
<feature type="domain" description="Ig-like" evidence="6">
    <location>
        <begin position="338"/>
        <end position="438"/>
    </location>
</feature>
<dbReference type="InterPro" id="IPR036179">
    <property type="entry name" value="Ig-like_dom_sf"/>
</dbReference>
<evidence type="ECO:0000256" key="5">
    <source>
        <dbReference type="SAM" id="MobiDB-lite"/>
    </source>
</evidence>
<dbReference type="OrthoDB" id="676979at2759"/>
<dbReference type="GO" id="GO:0005615">
    <property type="term" value="C:extracellular space"/>
    <property type="evidence" value="ECO:0007669"/>
    <property type="project" value="TreeGrafter"/>
</dbReference>
<dbReference type="InterPro" id="IPR032675">
    <property type="entry name" value="LRR_dom_sf"/>
</dbReference>
<dbReference type="Proteomes" id="UP000727407">
    <property type="component" value="Unassembled WGS sequence"/>
</dbReference>
<dbReference type="PROSITE" id="PS50835">
    <property type="entry name" value="IG_LIKE"/>
    <property type="match status" value="1"/>
</dbReference>
<comment type="caution">
    <text evidence="7">The sequence shown here is derived from an EMBL/GenBank/DDBJ whole genome shotgun (WGS) entry which is preliminary data.</text>
</comment>